<dbReference type="AlphaFoldDB" id="A0A6A5W256"/>
<dbReference type="Pfam" id="PF01926">
    <property type="entry name" value="MMR_HSR1"/>
    <property type="match status" value="1"/>
</dbReference>
<dbReference type="GO" id="GO:0005525">
    <property type="term" value="F:GTP binding"/>
    <property type="evidence" value="ECO:0007669"/>
    <property type="project" value="InterPro"/>
</dbReference>
<gene>
    <name evidence="3" type="ORF">P154DRAFT_446313</name>
</gene>
<evidence type="ECO:0000313" key="3">
    <source>
        <dbReference type="EMBL" id="KAF1995078.1"/>
    </source>
</evidence>
<dbReference type="InterPro" id="IPR006073">
    <property type="entry name" value="GTP-bd"/>
</dbReference>
<protein>
    <recommendedName>
        <fullName evidence="2">G domain-containing protein</fullName>
    </recommendedName>
</protein>
<reference evidence="3" key="1">
    <citation type="journal article" date="2020" name="Stud. Mycol.">
        <title>101 Dothideomycetes genomes: a test case for predicting lifestyles and emergence of pathogens.</title>
        <authorList>
            <person name="Haridas S."/>
            <person name="Albert R."/>
            <person name="Binder M."/>
            <person name="Bloem J."/>
            <person name="Labutti K."/>
            <person name="Salamov A."/>
            <person name="Andreopoulos B."/>
            <person name="Baker S."/>
            <person name="Barry K."/>
            <person name="Bills G."/>
            <person name="Bluhm B."/>
            <person name="Cannon C."/>
            <person name="Castanera R."/>
            <person name="Culley D."/>
            <person name="Daum C."/>
            <person name="Ezra D."/>
            <person name="Gonzalez J."/>
            <person name="Henrissat B."/>
            <person name="Kuo A."/>
            <person name="Liang C."/>
            <person name="Lipzen A."/>
            <person name="Lutzoni F."/>
            <person name="Magnuson J."/>
            <person name="Mondo S."/>
            <person name="Nolan M."/>
            <person name="Ohm R."/>
            <person name="Pangilinan J."/>
            <person name="Park H.-J."/>
            <person name="Ramirez L."/>
            <person name="Alfaro M."/>
            <person name="Sun H."/>
            <person name="Tritt A."/>
            <person name="Yoshinaga Y."/>
            <person name="Zwiers L.-H."/>
            <person name="Turgeon B."/>
            <person name="Goodwin S."/>
            <person name="Spatafora J."/>
            <person name="Crous P."/>
            <person name="Grigoriev I."/>
        </authorList>
    </citation>
    <scope>NUCLEOTIDE SEQUENCE</scope>
    <source>
        <strain evidence="3">CBS 123094</strain>
    </source>
</reference>
<dbReference type="Gene3D" id="3.40.50.300">
    <property type="entry name" value="P-loop containing nucleotide triphosphate hydrolases"/>
    <property type="match status" value="1"/>
</dbReference>
<evidence type="ECO:0000256" key="1">
    <source>
        <dbReference type="SAM" id="Coils"/>
    </source>
</evidence>
<evidence type="ECO:0000313" key="4">
    <source>
        <dbReference type="Proteomes" id="UP000799779"/>
    </source>
</evidence>
<accession>A0A6A5W256</accession>
<dbReference type="CDD" id="cd00882">
    <property type="entry name" value="Ras_like_GTPase"/>
    <property type="match status" value="1"/>
</dbReference>
<dbReference type="EMBL" id="ML977646">
    <property type="protein sequence ID" value="KAF1995078.1"/>
    <property type="molecule type" value="Genomic_DNA"/>
</dbReference>
<feature type="domain" description="G" evidence="2">
    <location>
        <begin position="7"/>
        <end position="99"/>
    </location>
</feature>
<keyword evidence="4" id="KW-1185">Reference proteome</keyword>
<feature type="coiled-coil region" evidence="1">
    <location>
        <begin position="216"/>
        <end position="377"/>
    </location>
</feature>
<dbReference type="InterPro" id="IPR027417">
    <property type="entry name" value="P-loop_NTPase"/>
</dbReference>
<proteinExistence type="predicted"/>
<dbReference type="SUPFAM" id="SSF52540">
    <property type="entry name" value="P-loop containing nucleoside triphosphate hydrolases"/>
    <property type="match status" value="1"/>
</dbReference>
<organism evidence="3 4">
    <name type="scientific">Amniculicola lignicola CBS 123094</name>
    <dbReference type="NCBI Taxonomy" id="1392246"/>
    <lineage>
        <taxon>Eukaryota</taxon>
        <taxon>Fungi</taxon>
        <taxon>Dikarya</taxon>
        <taxon>Ascomycota</taxon>
        <taxon>Pezizomycotina</taxon>
        <taxon>Dothideomycetes</taxon>
        <taxon>Pleosporomycetidae</taxon>
        <taxon>Pleosporales</taxon>
        <taxon>Amniculicolaceae</taxon>
        <taxon>Amniculicola</taxon>
    </lineage>
</organism>
<name>A0A6A5W256_9PLEO</name>
<evidence type="ECO:0000259" key="2">
    <source>
        <dbReference type="Pfam" id="PF01926"/>
    </source>
</evidence>
<dbReference type="OrthoDB" id="8954335at2759"/>
<keyword evidence="1" id="KW-0175">Coiled coil</keyword>
<sequence>MEDIILIAVMGVTGSGKSNFIRHATGGKGPKVGGDLESCTQTTESYTCTIGTRTVILLDTPGFDDTHRGDADILSEIAETLSAAYKNRIKISGIVYLHRIKDERMTNAIMRNLTMFRKLCGDDAFKNVVLATTFWDEMKDHEKGERREKQLVTERKWWGYMASKGSQIRRFQNSRQSALDIITELAGLPRVSLQIQREMVDDGLTIDHTAAGEALNKELAELAANHASELRKLQEDMEQAIKDRDEDLQKTISEMQDEKREMIGRLENELEALQADRREEMRAMEQRFNDQLHRLEKERRERDEEIDGLEARLARERLDSDSRLQEALARSNNLVTKLTSEMSSARAEDKSRYEKTLRDLKEQQDRSINEGRKWQNEIATANDKIMELTVMQAFARDRDDLGERDRLEGRIRQLEREKEEKEDGFWDMLVPLTTLAISALIL</sequence>
<dbReference type="Proteomes" id="UP000799779">
    <property type="component" value="Unassembled WGS sequence"/>
</dbReference>